<dbReference type="EMBL" id="VZPB01000035">
    <property type="protein sequence ID" value="KAB0579900.1"/>
    <property type="molecule type" value="Genomic_DNA"/>
</dbReference>
<dbReference type="Gene3D" id="1.10.8.400">
    <property type="entry name" value="Enoyl acyl carrier protein reductase"/>
    <property type="match status" value="1"/>
</dbReference>
<comment type="similarity">
    <text evidence="2 8">Belongs to the short-chain dehydrogenases/reductases (SDR) family. FabI subfamily.</text>
</comment>
<dbReference type="PANTHER" id="PTHR43159:SF2">
    <property type="entry name" value="ENOYL-[ACYL-CARRIER-PROTEIN] REDUCTASE [NADH], CHLOROPLASTIC"/>
    <property type="match status" value="1"/>
</dbReference>
<evidence type="ECO:0000313" key="13">
    <source>
        <dbReference type="Proteomes" id="UP000430120"/>
    </source>
</evidence>
<dbReference type="GO" id="GO:0006633">
    <property type="term" value="P:fatty acid biosynthetic process"/>
    <property type="evidence" value="ECO:0007669"/>
    <property type="project" value="UniProtKB-UniPathway"/>
</dbReference>
<reference evidence="12 13" key="1">
    <citation type="submission" date="2019-09" db="EMBL/GenBank/DDBJ databases">
        <title>Draft genome sequences of 48 bacterial type strains from the CCUG.</title>
        <authorList>
            <person name="Tunovic T."/>
            <person name="Pineiro-Iglesias B."/>
            <person name="Unosson C."/>
            <person name="Inganas E."/>
            <person name="Ohlen M."/>
            <person name="Cardew S."/>
            <person name="Jensie-Markopoulos S."/>
            <person name="Salva-Serra F."/>
            <person name="Jaen-Luchoro D."/>
            <person name="Karlsson R."/>
            <person name="Svensson-Stadler L."/>
            <person name="Chun J."/>
            <person name="Moore E."/>
        </authorList>
    </citation>
    <scope>NUCLEOTIDE SEQUENCE [LARGE SCALE GENOMIC DNA]</scope>
    <source>
        <strain evidence="12 13">CCUG 30977</strain>
    </source>
</reference>
<name>A0A643F9H6_IDEDE</name>
<keyword evidence="5 8" id="KW-0560">Oxidoreductase</keyword>
<dbReference type="InterPro" id="IPR014358">
    <property type="entry name" value="Enoyl-ACP_Rdtase_NADH"/>
</dbReference>
<keyword evidence="4" id="KW-0276">Fatty acid metabolism</keyword>
<dbReference type="PRINTS" id="PR00081">
    <property type="entry name" value="GDHRDH"/>
</dbReference>
<feature type="active site" description="Proton acceptor" evidence="9">
    <location>
        <position position="152"/>
    </location>
</feature>
<evidence type="ECO:0000256" key="8">
    <source>
        <dbReference type="PIRNR" id="PIRNR000094"/>
    </source>
</evidence>
<dbReference type="AlphaFoldDB" id="A0A643F9H6"/>
<dbReference type="SUPFAM" id="SSF51735">
    <property type="entry name" value="NAD(P)-binding Rossmann-fold domains"/>
    <property type="match status" value="1"/>
</dbReference>
<evidence type="ECO:0000256" key="4">
    <source>
        <dbReference type="ARBA" id="ARBA00022832"/>
    </source>
</evidence>
<dbReference type="Proteomes" id="UP000430120">
    <property type="component" value="Unassembled WGS sequence"/>
</dbReference>
<evidence type="ECO:0000256" key="1">
    <source>
        <dbReference type="ARBA" id="ARBA00005194"/>
    </source>
</evidence>
<keyword evidence="13" id="KW-1185">Reference proteome</keyword>
<evidence type="ECO:0000256" key="11">
    <source>
        <dbReference type="PIRSR" id="PIRSR000094-3"/>
    </source>
</evidence>
<evidence type="ECO:0000256" key="9">
    <source>
        <dbReference type="PIRSR" id="PIRSR000094-1"/>
    </source>
</evidence>
<dbReference type="PANTHER" id="PTHR43159">
    <property type="entry name" value="ENOYL-[ACYL-CARRIER-PROTEIN] REDUCTASE"/>
    <property type="match status" value="1"/>
</dbReference>
<dbReference type="GO" id="GO:0004318">
    <property type="term" value="F:enoyl-[acyl-carrier-protein] reductase (NADH) activity"/>
    <property type="evidence" value="ECO:0007669"/>
    <property type="project" value="UniProtKB-EC"/>
</dbReference>
<dbReference type="OrthoDB" id="9803628at2"/>
<evidence type="ECO:0000256" key="6">
    <source>
        <dbReference type="ARBA" id="ARBA00023098"/>
    </source>
</evidence>
<evidence type="ECO:0000256" key="2">
    <source>
        <dbReference type="ARBA" id="ARBA00009233"/>
    </source>
</evidence>
<dbReference type="RefSeq" id="WP_151124777.1">
    <property type="nucleotide sequence ID" value="NZ_CP088081.1"/>
</dbReference>
<evidence type="ECO:0000256" key="5">
    <source>
        <dbReference type="ARBA" id="ARBA00023002"/>
    </source>
</evidence>
<comment type="caution">
    <text evidence="12">The sequence shown here is derived from an EMBL/GenBank/DDBJ whole genome shotgun (WGS) entry which is preliminary data.</text>
</comment>
<evidence type="ECO:0000256" key="3">
    <source>
        <dbReference type="ARBA" id="ARBA00022516"/>
    </source>
</evidence>
<dbReference type="NCBIfam" id="NF005717">
    <property type="entry name" value="PRK07533.1"/>
    <property type="match status" value="1"/>
</dbReference>
<dbReference type="PIRSF" id="PIRSF000094">
    <property type="entry name" value="Enoyl-ACP_rdct"/>
    <property type="match status" value="1"/>
</dbReference>
<protein>
    <recommendedName>
        <fullName evidence="8">Enoyl-[acyl-carrier-protein] reductase [NADH]</fullName>
        <ecNumber evidence="8">1.3.1.9</ecNumber>
    </recommendedName>
</protein>
<gene>
    <name evidence="12" type="primary">fabI</name>
    <name evidence="12" type="ORF">F7Q92_14170</name>
</gene>
<feature type="binding site" evidence="11">
    <location>
        <begin position="27"/>
        <end position="28"/>
    </location>
    <ligand>
        <name>NAD(+)</name>
        <dbReference type="ChEBI" id="CHEBI:57540"/>
    </ligand>
</feature>
<dbReference type="InterPro" id="IPR036291">
    <property type="entry name" value="NAD(P)-bd_dom_sf"/>
</dbReference>
<feature type="binding site" evidence="11">
    <location>
        <position position="21"/>
    </location>
    <ligand>
        <name>NAD(+)</name>
        <dbReference type="ChEBI" id="CHEBI:57540"/>
    </ligand>
</feature>
<sequence>MSDSEPPIHRPLEGLRGLVLGVANEHSIAWGCARVLAERGARVVLTCLNEKAVPYVAPLAERIGAPLLRCNVEEPGELQAAVNAAAEHLGGLDFGVHSIAWAPKDDLHGRVVDSTAEGFNQAVRVSCHSFAEMARLMEPHLGDGGALVTMSYIGADEAVPHYGLMGPVKAALESLVRYMAVELGPKNVRVHAVSPGPVPTRAASGLLAFDELMTRSAQTAPLRRLVTLDEIGRCVAFLVGPDASGMTGQTLYVDAGDHAVR</sequence>
<comment type="catalytic activity">
    <reaction evidence="8">
        <text>a 2,3-saturated acyl-[ACP] + NAD(+) = a (2E)-enoyl-[ACP] + NADH + H(+)</text>
        <dbReference type="Rhea" id="RHEA:10240"/>
        <dbReference type="Rhea" id="RHEA-COMP:9925"/>
        <dbReference type="Rhea" id="RHEA-COMP:9926"/>
        <dbReference type="ChEBI" id="CHEBI:15378"/>
        <dbReference type="ChEBI" id="CHEBI:57540"/>
        <dbReference type="ChEBI" id="CHEBI:57945"/>
        <dbReference type="ChEBI" id="CHEBI:78784"/>
        <dbReference type="ChEBI" id="CHEBI:78785"/>
        <dbReference type="EC" id="1.3.1.9"/>
    </reaction>
</comment>
<feature type="active site" description="Proton acceptor" evidence="9">
    <location>
        <position position="162"/>
    </location>
</feature>
<keyword evidence="6" id="KW-0443">Lipid metabolism</keyword>
<keyword evidence="3 8" id="KW-0444">Lipid biosynthesis</keyword>
<evidence type="ECO:0000256" key="10">
    <source>
        <dbReference type="PIRSR" id="PIRSR000094-2"/>
    </source>
</evidence>
<proteinExistence type="inferred from homology"/>
<dbReference type="InterPro" id="IPR002347">
    <property type="entry name" value="SDR_fam"/>
</dbReference>
<feature type="binding site" evidence="11">
    <location>
        <begin position="198"/>
        <end position="202"/>
    </location>
    <ligand>
        <name>NAD(+)</name>
        <dbReference type="ChEBI" id="CHEBI:57540"/>
    </ligand>
</feature>
<keyword evidence="7 8" id="KW-0275">Fatty acid biosynthesis</keyword>
<accession>A0A643F9H6</accession>
<feature type="binding site" evidence="11">
    <location>
        <position position="99"/>
    </location>
    <ligand>
        <name>NAD(+)</name>
        <dbReference type="ChEBI" id="CHEBI:57540"/>
    </ligand>
</feature>
<feature type="binding site" evidence="10">
    <location>
        <position position="102"/>
    </location>
    <ligand>
        <name>substrate</name>
    </ligand>
</feature>
<evidence type="ECO:0000313" key="12">
    <source>
        <dbReference type="EMBL" id="KAB0579900.1"/>
    </source>
</evidence>
<dbReference type="EC" id="1.3.1.9" evidence="8"/>
<evidence type="ECO:0000256" key="7">
    <source>
        <dbReference type="ARBA" id="ARBA00023160"/>
    </source>
</evidence>
<organism evidence="12 13">
    <name type="scientific">Ideonella dechloratans</name>
    <dbReference type="NCBI Taxonomy" id="36863"/>
    <lineage>
        <taxon>Bacteria</taxon>
        <taxon>Pseudomonadati</taxon>
        <taxon>Pseudomonadota</taxon>
        <taxon>Betaproteobacteria</taxon>
        <taxon>Burkholderiales</taxon>
        <taxon>Sphaerotilaceae</taxon>
        <taxon>Ideonella</taxon>
    </lineage>
</organism>
<keyword evidence="8 11" id="KW-0520">NAD</keyword>
<dbReference type="Gene3D" id="3.40.50.720">
    <property type="entry name" value="NAD(P)-binding Rossmann-like Domain"/>
    <property type="match status" value="1"/>
</dbReference>
<feature type="binding site" evidence="11">
    <location>
        <position position="169"/>
    </location>
    <ligand>
        <name>NAD(+)</name>
        <dbReference type="ChEBI" id="CHEBI:57540"/>
    </ligand>
</feature>
<dbReference type="UniPathway" id="UPA00094"/>
<dbReference type="Pfam" id="PF13561">
    <property type="entry name" value="adh_short_C2"/>
    <property type="match status" value="1"/>
</dbReference>
<comment type="pathway">
    <text evidence="1">Lipid metabolism; fatty acid biosynthesis.</text>
</comment>